<organism evidence="2 3">
    <name type="scientific">Labrys wisconsinensis</name>
    <dbReference type="NCBI Taxonomy" id="425677"/>
    <lineage>
        <taxon>Bacteria</taxon>
        <taxon>Pseudomonadati</taxon>
        <taxon>Pseudomonadota</taxon>
        <taxon>Alphaproteobacteria</taxon>
        <taxon>Hyphomicrobiales</taxon>
        <taxon>Xanthobacteraceae</taxon>
        <taxon>Labrys</taxon>
    </lineage>
</organism>
<feature type="transmembrane region" description="Helical" evidence="1">
    <location>
        <begin position="357"/>
        <end position="378"/>
    </location>
</feature>
<feature type="transmembrane region" description="Helical" evidence="1">
    <location>
        <begin position="124"/>
        <end position="147"/>
    </location>
</feature>
<feature type="transmembrane region" description="Helical" evidence="1">
    <location>
        <begin position="470"/>
        <end position="488"/>
    </location>
</feature>
<protein>
    <submittedName>
        <fullName evidence="2">ABC-2 type transport system permease protein</fullName>
    </submittedName>
</protein>
<evidence type="ECO:0000313" key="2">
    <source>
        <dbReference type="EMBL" id="MDQ0467282.1"/>
    </source>
</evidence>
<dbReference type="Proteomes" id="UP001242480">
    <property type="component" value="Unassembled WGS sequence"/>
</dbReference>
<reference evidence="2 3" key="1">
    <citation type="submission" date="2023-07" db="EMBL/GenBank/DDBJ databases">
        <title>Genomic Encyclopedia of Type Strains, Phase IV (KMG-IV): sequencing the most valuable type-strain genomes for metagenomic binning, comparative biology and taxonomic classification.</title>
        <authorList>
            <person name="Goeker M."/>
        </authorList>
    </citation>
    <scope>NUCLEOTIDE SEQUENCE [LARGE SCALE GENOMIC DNA]</scope>
    <source>
        <strain evidence="2 3">DSM 19619</strain>
    </source>
</reference>
<proteinExistence type="predicted"/>
<feature type="transmembrane region" description="Helical" evidence="1">
    <location>
        <begin position="44"/>
        <end position="66"/>
    </location>
</feature>
<accession>A0ABU0J233</accession>
<name>A0ABU0J233_9HYPH</name>
<evidence type="ECO:0000256" key="1">
    <source>
        <dbReference type="SAM" id="Phobius"/>
    </source>
</evidence>
<feature type="transmembrane region" description="Helical" evidence="1">
    <location>
        <begin position="78"/>
        <end position="97"/>
    </location>
</feature>
<keyword evidence="1" id="KW-0812">Transmembrane</keyword>
<dbReference type="RefSeq" id="WP_307266673.1">
    <property type="nucleotide sequence ID" value="NZ_JAUSVX010000001.1"/>
</dbReference>
<feature type="transmembrane region" description="Helical" evidence="1">
    <location>
        <begin position="427"/>
        <end position="449"/>
    </location>
</feature>
<feature type="transmembrane region" description="Helical" evidence="1">
    <location>
        <begin position="194"/>
        <end position="219"/>
    </location>
</feature>
<feature type="transmembrane region" description="Helical" evidence="1">
    <location>
        <begin position="404"/>
        <end position="421"/>
    </location>
</feature>
<dbReference type="PROSITE" id="PS50096">
    <property type="entry name" value="IQ"/>
    <property type="match status" value="1"/>
</dbReference>
<dbReference type="EMBL" id="JAUSVX010000001">
    <property type="protein sequence ID" value="MDQ0467282.1"/>
    <property type="molecule type" value="Genomic_DNA"/>
</dbReference>
<keyword evidence="1" id="KW-1133">Transmembrane helix</keyword>
<feature type="transmembrane region" description="Helical" evidence="1">
    <location>
        <begin position="494"/>
        <end position="511"/>
    </location>
</feature>
<keyword evidence="1" id="KW-0472">Membrane</keyword>
<feature type="transmembrane region" description="Helical" evidence="1">
    <location>
        <begin position="159"/>
        <end position="187"/>
    </location>
</feature>
<sequence>MTGGATGPAAVASPLWFARHELRFAWRDFHGMLTAGRRHRARTVLVAVLALGLFLHALAWSIAGPYAGAAFPPDKPTLVAVAGGAFLSWTLMLSQAMESVTRAFYARADLDLILSSPAPARAVFAVRIGAVALGTAAMAMLLVGPFVNVLAVLGGVRWLAAYGVLVAMALAATGIAVAATTALFAAVGPRRTRLLAQIVAAVVGAAFVIGVQAVSIFSFGSLSRFEGLRSDWMLRHAPGLDSPLWWPARAAMGEAATLAVVLAGALALLLAAVAAASGRFARYAVDAAGVAQGAQRRGRAGRMRPAAPARALRRKEWTLLARDPWLVSQTLMQILYLVPPALLLWHNFGAQTGAAVMVAPVLVMAAGQLAGGLAWLAVSGEDAPDLVATAPVPARAVLRAKTEAVLIAVALALAPLVAALACLSAGAAAVTALGILAAAGSATAIQLFFRAQARRSQFRRRQTSSRAATFAEAFASIGWAGAAGLAAVGDVRALVPAVLALAVVLVARQISPKAA</sequence>
<feature type="transmembrane region" description="Helical" evidence="1">
    <location>
        <begin position="324"/>
        <end position="345"/>
    </location>
</feature>
<evidence type="ECO:0000313" key="3">
    <source>
        <dbReference type="Proteomes" id="UP001242480"/>
    </source>
</evidence>
<keyword evidence="3" id="KW-1185">Reference proteome</keyword>
<feature type="transmembrane region" description="Helical" evidence="1">
    <location>
        <begin position="255"/>
        <end position="276"/>
    </location>
</feature>
<gene>
    <name evidence="2" type="ORF">QO011_000277</name>
</gene>
<comment type="caution">
    <text evidence="2">The sequence shown here is derived from an EMBL/GenBank/DDBJ whole genome shotgun (WGS) entry which is preliminary data.</text>
</comment>